<reference evidence="3 4" key="1">
    <citation type="submission" date="2016-03" db="EMBL/GenBank/DDBJ databases">
        <title>Genome sequencing of Devosia sp. S37.</title>
        <authorList>
            <person name="Mohd Nor M."/>
        </authorList>
    </citation>
    <scope>NUCLEOTIDE SEQUENCE [LARGE SCALE GENOMIC DNA]</scope>
    <source>
        <strain evidence="3 4">S37</strain>
    </source>
</reference>
<evidence type="ECO:0008006" key="5">
    <source>
        <dbReference type="Google" id="ProtNLM"/>
    </source>
</evidence>
<organism evidence="3 4">
    <name type="scientific">Devosia elaeis</name>
    <dbReference type="NCBI Taxonomy" id="1770058"/>
    <lineage>
        <taxon>Bacteria</taxon>
        <taxon>Pseudomonadati</taxon>
        <taxon>Pseudomonadota</taxon>
        <taxon>Alphaproteobacteria</taxon>
        <taxon>Hyphomicrobiales</taxon>
        <taxon>Devosiaceae</taxon>
        <taxon>Devosia</taxon>
    </lineage>
</organism>
<dbReference type="AlphaFoldDB" id="A0A178I2B2"/>
<accession>A0A178I2B2</accession>
<dbReference type="EMBL" id="LVVY01000064">
    <property type="protein sequence ID" value="OAM79223.1"/>
    <property type="molecule type" value="Genomic_DNA"/>
</dbReference>
<evidence type="ECO:0000313" key="4">
    <source>
        <dbReference type="Proteomes" id="UP000078389"/>
    </source>
</evidence>
<evidence type="ECO:0000256" key="1">
    <source>
        <dbReference type="SAM" id="MobiDB-lite"/>
    </source>
</evidence>
<keyword evidence="4" id="KW-1185">Reference proteome</keyword>
<proteinExistence type="predicted"/>
<feature type="chain" id="PRO_5008088371" description="Secreted protein" evidence="2">
    <location>
        <begin position="24"/>
        <end position="118"/>
    </location>
</feature>
<dbReference type="Proteomes" id="UP000078389">
    <property type="component" value="Unassembled WGS sequence"/>
</dbReference>
<evidence type="ECO:0000256" key="2">
    <source>
        <dbReference type="SAM" id="SignalP"/>
    </source>
</evidence>
<evidence type="ECO:0000313" key="3">
    <source>
        <dbReference type="EMBL" id="OAM79223.1"/>
    </source>
</evidence>
<feature type="region of interest" description="Disordered" evidence="1">
    <location>
        <begin position="56"/>
        <end position="98"/>
    </location>
</feature>
<keyword evidence="2" id="KW-0732">Signal</keyword>
<gene>
    <name evidence="3" type="ORF">A3840_03915</name>
</gene>
<name>A0A178I2B2_9HYPH</name>
<feature type="compositionally biased region" description="Low complexity" evidence="1">
    <location>
        <begin position="58"/>
        <end position="68"/>
    </location>
</feature>
<protein>
    <recommendedName>
        <fullName evidence="5">Secreted protein</fullName>
    </recommendedName>
</protein>
<dbReference type="RefSeq" id="WP_131798240.1">
    <property type="nucleotide sequence ID" value="NZ_LVVY01000064.1"/>
</dbReference>
<feature type="signal peptide" evidence="2">
    <location>
        <begin position="1"/>
        <end position="23"/>
    </location>
</feature>
<comment type="caution">
    <text evidence="3">The sequence shown here is derived from an EMBL/GenBank/DDBJ whole genome shotgun (WGS) entry which is preliminary data.</text>
</comment>
<dbReference type="STRING" id="1770058.A3840_03915"/>
<sequence>MLVKSVVSALALTSAMLVAPVIAQDAAASLTIAGNPVAEEDQAAVQARCDELLALEGSTSSSVTTDTETGADDEDGPASQTSSNESPPAEGTANAATTIDLSTITLDDCVTGGWVTQP</sequence>